<dbReference type="Proteomes" id="UP001164250">
    <property type="component" value="Chromosome 12"/>
</dbReference>
<accession>A0ACC1A326</accession>
<gene>
    <name evidence="1" type="ORF">Patl1_09659</name>
</gene>
<evidence type="ECO:0000313" key="2">
    <source>
        <dbReference type="Proteomes" id="UP001164250"/>
    </source>
</evidence>
<proteinExistence type="predicted"/>
<evidence type="ECO:0000313" key="1">
    <source>
        <dbReference type="EMBL" id="KAJ0081663.1"/>
    </source>
</evidence>
<keyword evidence="2" id="KW-1185">Reference proteome</keyword>
<comment type="caution">
    <text evidence="1">The sequence shown here is derived from an EMBL/GenBank/DDBJ whole genome shotgun (WGS) entry which is preliminary data.</text>
</comment>
<organism evidence="1 2">
    <name type="scientific">Pistacia atlantica</name>
    <dbReference type="NCBI Taxonomy" id="434234"/>
    <lineage>
        <taxon>Eukaryota</taxon>
        <taxon>Viridiplantae</taxon>
        <taxon>Streptophyta</taxon>
        <taxon>Embryophyta</taxon>
        <taxon>Tracheophyta</taxon>
        <taxon>Spermatophyta</taxon>
        <taxon>Magnoliopsida</taxon>
        <taxon>eudicotyledons</taxon>
        <taxon>Gunneridae</taxon>
        <taxon>Pentapetalae</taxon>
        <taxon>rosids</taxon>
        <taxon>malvids</taxon>
        <taxon>Sapindales</taxon>
        <taxon>Anacardiaceae</taxon>
        <taxon>Pistacia</taxon>
    </lineage>
</organism>
<protein>
    <submittedName>
        <fullName evidence="1">Uncharacterized protein</fullName>
    </submittedName>
</protein>
<reference evidence="2" key="1">
    <citation type="journal article" date="2023" name="G3 (Bethesda)">
        <title>Genome assembly and association tests identify interacting loci associated with vigor, precocity, and sex in interspecific pistachio rootstocks.</title>
        <authorList>
            <person name="Palmer W."/>
            <person name="Jacygrad E."/>
            <person name="Sagayaradj S."/>
            <person name="Cavanaugh K."/>
            <person name="Han R."/>
            <person name="Bertier L."/>
            <person name="Beede B."/>
            <person name="Kafkas S."/>
            <person name="Golino D."/>
            <person name="Preece J."/>
            <person name="Michelmore R."/>
        </authorList>
    </citation>
    <scope>NUCLEOTIDE SEQUENCE [LARGE SCALE GENOMIC DNA]</scope>
</reference>
<dbReference type="EMBL" id="CM047908">
    <property type="protein sequence ID" value="KAJ0081663.1"/>
    <property type="molecule type" value="Genomic_DNA"/>
</dbReference>
<sequence length="115" mass="12743">MFSTLIGCARVCPGKAVELFEKMPSHGCESDDVTFSAMIDAYGRAGNVDMALSLYDRARNEKCRIDRMTFSTLIKTYGTTGNFDSKVDCIQTRSSLGKVLAPVMVMSLFPFPRPR</sequence>
<name>A0ACC1A326_9ROSI</name>